<proteinExistence type="predicted"/>
<dbReference type="AlphaFoldDB" id="A0A1H3YXM8"/>
<gene>
    <name evidence="1" type="ORF">SAMN05660648_02194</name>
</gene>
<protein>
    <submittedName>
        <fullName evidence="1">Uncharacterized protein</fullName>
    </submittedName>
</protein>
<dbReference type="RefSeq" id="WP_074672724.1">
    <property type="nucleotide sequence ID" value="NZ_FNQG01000009.1"/>
</dbReference>
<dbReference type="EMBL" id="FNQG01000009">
    <property type="protein sequence ID" value="SEA16190.1"/>
    <property type="molecule type" value="Genomic_DNA"/>
</dbReference>
<dbReference type="SUPFAM" id="SSF47413">
    <property type="entry name" value="lambda repressor-like DNA-binding domains"/>
    <property type="match status" value="1"/>
</dbReference>
<dbReference type="InterPro" id="IPR010982">
    <property type="entry name" value="Lambda_DNA-bd_dom_sf"/>
</dbReference>
<organism evidence="1 2">
    <name type="scientific">Selenomonas ruminantium</name>
    <dbReference type="NCBI Taxonomy" id="971"/>
    <lineage>
        <taxon>Bacteria</taxon>
        <taxon>Bacillati</taxon>
        <taxon>Bacillota</taxon>
        <taxon>Negativicutes</taxon>
        <taxon>Selenomonadales</taxon>
        <taxon>Selenomonadaceae</taxon>
        <taxon>Selenomonas</taxon>
    </lineage>
</organism>
<sequence>MENRLLQDIAEYVEEHYWYSDRQNKIREQFKDVRFSVSVINKESWSERLKNKFDFIFAHMEDTFTQRLWKVIKQKGLSDVEVYKRANLDRRLFSKMRKEKSYKPSKNTALAIVIALELDKAAADDLLSRAGFALSGGNKDDVIIRYFIEHKQYDINIINEVLDYYGFPILGERKS</sequence>
<accession>A0A1H3YXM8</accession>
<evidence type="ECO:0000313" key="2">
    <source>
        <dbReference type="Proteomes" id="UP000183469"/>
    </source>
</evidence>
<dbReference type="GO" id="GO:0003677">
    <property type="term" value="F:DNA binding"/>
    <property type="evidence" value="ECO:0007669"/>
    <property type="project" value="InterPro"/>
</dbReference>
<reference evidence="1 2" key="1">
    <citation type="submission" date="2016-10" db="EMBL/GenBank/DDBJ databases">
        <authorList>
            <person name="de Groot N.N."/>
        </authorList>
    </citation>
    <scope>NUCLEOTIDE SEQUENCE [LARGE SCALE GENOMIC DNA]</scope>
    <source>
        <strain evidence="1 2">DSM 2872</strain>
    </source>
</reference>
<dbReference type="Proteomes" id="UP000183469">
    <property type="component" value="Unassembled WGS sequence"/>
</dbReference>
<name>A0A1H3YXM8_SELRU</name>
<dbReference type="OrthoDB" id="6194521at2"/>
<evidence type="ECO:0000313" key="1">
    <source>
        <dbReference type="EMBL" id="SEA16190.1"/>
    </source>
</evidence>